<feature type="transmembrane region" description="Helical" evidence="8">
    <location>
        <begin position="129"/>
        <end position="146"/>
    </location>
</feature>
<dbReference type="GO" id="GO:0010041">
    <property type="term" value="P:response to iron(III) ion"/>
    <property type="evidence" value="ECO:0007669"/>
    <property type="project" value="TreeGrafter"/>
</dbReference>
<reference evidence="10" key="1">
    <citation type="submission" date="2018-05" db="EMBL/GenBank/DDBJ databases">
        <authorList>
            <person name="Lanie J.A."/>
            <person name="Ng W.-L."/>
            <person name="Kazmierczak K.M."/>
            <person name="Andrzejewski T.M."/>
            <person name="Davidsen T.M."/>
            <person name="Wayne K.J."/>
            <person name="Tettelin H."/>
            <person name="Glass J.I."/>
            <person name="Rusch D."/>
            <person name="Podicherti R."/>
            <person name="Tsui H.-C.T."/>
            <person name="Winkler M.E."/>
        </authorList>
    </citation>
    <scope>NUCLEOTIDE SEQUENCE</scope>
</reference>
<evidence type="ECO:0000256" key="8">
    <source>
        <dbReference type="SAM" id="Phobius"/>
    </source>
</evidence>
<keyword evidence="7 8" id="KW-0472">Membrane</keyword>
<keyword evidence="3" id="KW-0328">Glycosyltransferase</keyword>
<protein>
    <recommendedName>
        <fullName evidence="9">Glycosyltransferase RgtA/B/C/D-like domain-containing protein</fullName>
    </recommendedName>
</protein>
<evidence type="ECO:0000256" key="1">
    <source>
        <dbReference type="ARBA" id="ARBA00004651"/>
    </source>
</evidence>
<evidence type="ECO:0000256" key="7">
    <source>
        <dbReference type="ARBA" id="ARBA00023136"/>
    </source>
</evidence>
<evidence type="ECO:0000256" key="5">
    <source>
        <dbReference type="ARBA" id="ARBA00022692"/>
    </source>
</evidence>
<dbReference type="PANTHER" id="PTHR33908">
    <property type="entry name" value="MANNOSYLTRANSFERASE YKCB-RELATED"/>
    <property type="match status" value="1"/>
</dbReference>
<dbReference type="InterPro" id="IPR038731">
    <property type="entry name" value="RgtA/B/C-like"/>
</dbReference>
<name>A0A381V9M4_9ZZZZ</name>
<dbReference type="GO" id="GO:0016763">
    <property type="term" value="F:pentosyltransferase activity"/>
    <property type="evidence" value="ECO:0007669"/>
    <property type="project" value="TreeGrafter"/>
</dbReference>
<evidence type="ECO:0000256" key="2">
    <source>
        <dbReference type="ARBA" id="ARBA00022475"/>
    </source>
</evidence>
<evidence type="ECO:0000256" key="4">
    <source>
        <dbReference type="ARBA" id="ARBA00022679"/>
    </source>
</evidence>
<dbReference type="AlphaFoldDB" id="A0A381V9M4"/>
<evidence type="ECO:0000259" key="9">
    <source>
        <dbReference type="Pfam" id="PF13231"/>
    </source>
</evidence>
<dbReference type="InterPro" id="IPR050297">
    <property type="entry name" value="LipidA_mod_glycosyltrf_83"/>
</dbReference>
<feature type="transmembrane region" description="Helical" evidence="8">
    <location>
        <begin position="106"/>
        <end position="123"/>
    </location>
</feature>
<dbReference type="EMBL" id="UINC01008230">
    <property type="protein sequence ID" value="SVA37082.1"/>
    <property type="molecule type" value="Genomic_DNA"/>
</dbReference>
<evidence type="ECO:0000256" key="3">
    <source>
        <dbReference type="ARBA" id="ARBA00022676"/>
    </source>
</evidence>
<keyword evidence="6 8" id="KW-1133">Transmembrane helix</keyword>
<dbReference type="PANTHER" id="PTHR33908:SF3">
    <property type="entry name" value="UNDECAPRENYL PHOSPHATE-ALPHA-4-AMINO-4-DEOXY-L-ARABINOSE ARABINOSYL TRANSFERASE"/>
    <property type="match status" value="1"/>
</dbReference>
<accession>A0A381V9M4</accession>
<organism evidence="10">
    <name type="scientific">marine metagenome</name>
    <dbReference type="NCBI Taxonomy" id="408172"/>
    <lineage>
        <taxon>unclassified sequences</taxon>
        <taxon>metagenomes</taxon>
        <taxon>ecological metagenomes</taxon>
    </lineage>
</organism>
<dbReference type="GO" id="GO:0005886">
    <property type="term" value="C:plasma membrane"/>
    <property type="evidence" value="ECO:0007669"/>
    <property type="project" value="UniProtKB-SubCell"/>
</dbReference>
<evidence type="ECO:0000313" key="10">
    <source>
        <dbReference type="EMBL" id="SVA37082.1"/>
    </source>
</evidence>
<evidence type="ECO:0000256" key="6">
    <source>
        <dbReference type="ARBA" id="ARBA00022989"/>
    </source>
</evidence>
<gene>
    <name evidence="10" type="ORF">METZ01_LOCUS89936</name>
</gene>
<feature type="non-terminal residue" evidence="10">
    <location>
        <position position="163"/>
    </location>
</feature>
<comment type="subcellular location">
    <subcellularLocation>
        <location evidence="1">Cell membrane</location>
        <topology evidence="1">Multi-pass membrane protein</topology>
    </subcellularLocation>
</comment>
<keyword evidence="2" id="KW-1003">Cell membrane</keyword>
<sequence length="163" mass="18730">MLIILILLIYSISTFNLIEVGIMEARNFQTAKEMVEDNNWLLPTLNGEPRYQKPPLPTWLTALSVLLFNSKSIIFYRIPAILLLFIIGITSYFFSLKIKFNKNESLINGLITVSSIYIIAIIFEAPWDIFAHGFMFLAIYFLFSSLENKFNLKQNILIGLLIG</sequence>
<feature type="domain" description="Glycosyltransferase RgtA/B/C/D-like" evidence="9">
    <location>
        <begin position="53"/>
        <end position="163"/>
    </location>
</feature>
<keyword evidence="4" id="KW-0808">Transferase</keyword>
<dbReference type="Pfam" id="PF13231">
    <property type="entry name" value="PMT_2"/>
    <property type="match status" value="1"/>
</dbReference>
<keyword evidence="5 8" id="KW-0812">Transmembrane</keyword>
<proteinExistence type="predicted"/>
<dbReference type="GO" id="GO:0008610">
    <property type="term" value="P:lipid biosynthetic process"/>
    <property type="evidence" value="ECO:0007669"/>
    <property type="project" value="UniProtKB-ARBA"/>
</dbReference>
<feature type="transmembrane region" description="Helical" evidence="8">
    <location>
        <begin position="73"/>
        <end position="94"/>
    </location>
</feature>